<dbReference type="Proteomes" id="UP001604335">
    <property type="component" value="Unassembled WGS sequence"/>
</dbReference>
<dbReference type="SUPFAM" id="SSF48371">
    <property type="entry name" value="ARM repeat"/>
    <property type="match status" value="1"/>
</dbReference>
<organism evidence="6 7">
    <name type="scientific">Limnothrix redekei LRLZ20PSL1</name>
    <dbReference type="NCBI Taxonomy" id="3112953"/>
    <lineage>
        <taxon>Bacteria</taxon>
        <taxon>Bacillati</taxon>
        <taxon>Cyanobacteriota</taxon>
        <taxon>Cyanophyceae</taxon>
        <taxon>Pseudanabaenales</taxon>
        <taxon>Pseudanabaenaceae</taxon>
        <taxon>Limnothrix</taxon>
    </lineage>
</organism>
<dbReference type="Gene3D" id="1.25.10.10">
    <property type="entry name" value="Leucine-rich Repeat Variant"/>
    <property type="match status" value="1"/>
</dbReference>
<keyword evidence="1" id="KW-0042">Antenna complex</keyword>
<dbReference type="EMBL" id="JAZAQF010000049">
    <property type="protein sequence ID" value="MFG3817642.1"/>
    <property type="molecule type" value="Genomic_DNA"/>
</dbReference>
<feature type="compositionally biased region" description="Basic and acidic residues" evidence="3">
    <location>
        <begin position="269"/>
        <end position="284"/>
    </location>
</feature>
<evidence type="ECO:0000256" key="1">
    <source>
        <dbReference type="ARBA" id="ARBA00022549"/>
    </source>
</evidence>
<accession>A0ABW7C912</accession>
<feature type="region of interest" description="Disordered" evidence="3">
    <location>
        <begin position="223"/>
        <end position="246"/>
    </location>
</feature>
<dbReference type="InterPro" id="IPR011990">
    <property type="entry name" value="TPR-like_helical_dom_sf"/>
</dbReference>
<feature type="compositionally biased region" description="Low complexity" evidence="3">
    <location>
        <begin position="323"/>
        <end position="348"/>
    </location>
</feature>
<evidence type="ECO:0000256" key="5">
    <source>
        <dbReference type="SAM" id="SignalP"/>
    </source>
</evidence>
<dbReference type="Gene3D" id="1.25.40.10">
    <property type="entry name" value="Tetratricopeptide repeat domain"/>
    <property type="match status" value="2"/>
</dbReference>
<dbReference type="Pfam" id="PF14559">
    <property type="entry name" value="TPR_19"/>
    <property type="match status" value="1"/>
</dbReference>
<dbReference type="InterPro" id="IPR016024">
    <property type="entry name" value="ARM-type_fold"/>
</dbReference>
<name>A0ABW7C912_9CYAN</name>
<dbReference type="RefSeq" id="WP_393012096.1">
    <property type="nucleotide sequence ID" value="NZ_JAZAQF010000049.1"/>
</dbReference>
<dbReference type="InterPro" id="IPR011989">
    <property type="entry name" value="ARM-like"/>
</dbReference>
<keyword evidence="7" id="KW-1185">Reference proteome</keyword>
<keyword evidence="5" id="KW-0732">Signal</keyword>
<evidence type="ECO:0000256" key="3">
    <source>
        <dbReference type="SAM" id="MobiDB-lite"/>
    </source>
</evidence>
<keyword evidence="4" id="KW-1133">Transmembrane helix</keyword>
<dbReference type="Pfam" id="PF13432">
    <property type="entry name" value="TPR_16"/>
    <property type="match status" value="1"/>
</dbReference>
<feature type="signal peptide" evidence="5">
    <location>
        <begin position="1"/>
        <end position="37"/>
    </location>
</feature>
<keyword evidence="4" id="KW-0472">Membrane</keyword>
<reference evidence="7" key="1">
    <citation type="journal article" date="2024" name="Algal Res.">
        <title>Biochemical, toxicological and genomic investigation of a high-biomass producing Limnothrix strain isolated from Italian shallow drinking water reservoir.</title>
        <authorList>
            <person name="Simonazzi M."/>
            <person name="Shishido T.K."/>
            <person name="Delbaje E."/>
            <person name="Wahlsten M."/>
            <person name="Fewer D.P."/>
            <person name="Sivonen K."/>
            <person name="Pezzolesi L."/>
            <person name="Pistocchi R."/>
        </authorList>
    </citation>
    <scope>NUCLEOTIDE SEQUENCE [LARGE SCALE GENOMIC DNA]</scope>
    <source>
        <strain evidence="7">LRLZ20PSL1</strain>
    </source>
</reference>
<evidence type="ECO:0000313" key="6">
    <source>
        <dbReference type="EMBL" id="MFG3817642.1"/>
    </source>
</evidence>
<evidence type="ECO:0000256" key="4">
    <source>
        <dbReference type="SAM" id="Phobius"/>
    </source>
</evidence>
<dbReference type="Pfam" id="PF13646">
    <property type="entry name" value="HEAT_2"/>
    <property type="match status" value="1"/>
</dbReference>
<feature type="region of interest" description="Disordered" evidence="3">
    <location>
        <begin position="52"/>
        <end position="155"/>
    </location>
</feature>
<feature type="compositionally biased region" description="Low complexity" evidence="3">
    <location>
        <begin position="86"/>
        <end position="143"/>
    </location>
</feature>
<dbReference type="PANTHER" id="PTHR12697">
    <property type="entry name" value="PBS LYASE HEAT-LIKE PROTEIN"/>
    <property type="match status" value="1"/>
</dbReference>
<feature type="chain" id="PRO_5045537777" evidence="5">
    <location>
        <begin position="38"/>
        <end position="690"/>
    </location>
</feature>
<evidence type="ECO:0000256" key="2">
    <source>
        <dbReference type="ARBA" id="ARBA00022738"/>
    </source>
</evidence>
<feature type="region of interest" description="Disordered" evidence="3">
    <location>
        <begin position="262"/>
        <end position="359"/>
    </location>
</feature>
<keyword evidence="4" id="KW-0812">Transmembrane</keyword>
<comment type="caution">
    <text evidence="6">The sequence shown here is derived from an EMBL/GenBank/DDBJ whole genome shotgun (WGS) entry which is preliminary data.</text>
</comment>
<keyword evidence="2" id="KW-0605">Phycobilisome</keyword>
<sequence length="690" mass="73316">MKRASWTGAKSHTRDRAARAMAIVMLGSLATPGGGLAATETVAQALLQAQPAISGPNRSSSQSSPSSASMPVAQAAPNESQPADAGQNSGQNNSGNQGNSNNGSNNNSDSDNSNSQNNQNNQPNNSGNSGDTQKNNQNNNQEQQNKKPKKPKNDQRAFQRRIVLLGAAGIGGLGLLGGLVWFVRQVRNNEHFGWDEVDAESDADFDPLADPDSVEDLEAIDPWGAPLAPAARSTRPRDMGPTLDAHSAAAHNGQNAMALETAAPIESKPGSKSESKSESKPESKPRRRLFPWQKPTPAADSELSADPSEVAAPVPAESKAPEPATHATLPNPAANAAAPKAAPNAAPNPTAPLPSPTALAPTRVVQPSLIERAIQNLRSDNAADRRKAIWELGQRGDSRALRPLMDVLLNGDSKQRSLSIAALTSIGSRVLEPTLEAMALALRDPNPEVRTNAIRDLTQVYEQVTRLSQMMGMAARDPDQQVQQTASWALGKLEQVRAIAETVQTGGSSAFNASSLTESPLMAGIALLDNDQPAEAAPLLEAAIRQHPSDPDAHLALAKALEAHGAQAQALQAAIAARDLYAYQGRGEAAKAIEQTWQARGLDPDQAAYRVAWAGVLIQQEQWDEATKELEQAIAHNPHDPEPHLVLARLRRSQHRSAEAIEHLKQARDLYLALGDQPAADRLQTLIQSS</sequence>
<evidence type="ECO:0000313" key="7">
    <source>
        <dbReference type="Proteomes" id="UP001604335"/>
    </source>
</evidence>
<proteinExistence type="predicted"/>
<feature type="compositionally biased region" description="Low complexity" evidence="3">
    <location>
        <begin position="54"/>
        <end position="77"/>
    </location>
</feature>
<feature type="transmembrane region" description="Helical" evidence="4">
    <location>
        <begin position="162"/>
        <end position="183"/>
    </location>
</feature>
<gene>
    <name evidence="6" type="ORF">VPK24_08330</name>
</gene>
<dbReference type="SUPFAM" id="SSF48452">
    <property type="entry name" value="TPR-like"/>
    <property type="match status" value="1"/>
</dbReference>
<dbReference type="PANTHER" id="PTHR12697:SF5">
    <property type="entry name" value="DEOXYHYPUSINE HYDROXYLASE"/>
    <property type="match status" value="1"/>
</dbReference>
<protein>
    <submittedName>
        <fullName evidence="6">Tetratricopeptide repeat protein</fullName>
    </submittedName>
</protein>